<dbReference type="PROSITE" id="PS50835">
    <property type="entry name" value="IG_LIKE"/>
    <property type="match status" value="1"/>
</dbReference>
<keyword evidence="2" id="KW-0732">Signal</keyword>
<dbReference type="eggNOG" id="ENOG502SB0Q">
    <property type="taxonomic scope" value="Eukaryota"/>
</dbReference>
<dbReference type="PANTHER" id="PTHR12080">
    <property type="entry name" value="SIGNALING LYMPHOCYTIC ACTIVATION MOLECULE"/>
    <property type="match status" value="1"/>
</dbReference>
<dbReference type="InterPro" id="IPR007110">
    <property type="entry name" value="Ig-like_dom"/>
</dbReference>
<evidence type="ECO:0000256" key="4">
    <source>
        <dbReference type="ARBA" id="ARBA00023180"/>
    </source>
</evidence>
<dbReference type="SUPFAM" id="SSF48726">
    <property type="entry name" value="Immunoglobulin"/>
    <property type="match status" value="2"/>
</dbReference>
<organism evidence="6 7">
    <name type="scientific">Fukomys damarensis</name>
    <name type="common">Damaraland mole rat</name>
    <name type="synonym">Cryptomys damarensis</name>
    <dbReference type="NCBI Taxonomy" id="885580"/>
    <lineage>
        <taxon>Eukaryota</taxon>
        <taxon>Metazoa</taxon>
        <taxon>Chordata</taxon>
        <taxon>Craniata</taxon>
        <taxon>Vertebrata</taxon>
        <taxon>Euteleostomi</taxon>
        <taxon>Mammalia</taxon>
        <taxon>Eutheria</taxon>
        <taxon>Euarchontoglires</taxon>
        <taxon>Glires</taxon>
        <taxon>Rodentia</taxon>
        <taxon>Hystricomorpha</taxon>
        <taxon>Bathyergidae</taxon>
        <taxon>Fukomys</taxon>
    </lineage>
</organism>
<dbReference type="AlphaFoldDB" id="A0A091D1K9"/>
<comment type="subcellular location">
    <subcellularLocation>
        <location evidence="1">Membrane</location>
    </subcellularLocation>
</comment>
<sequence length="340" mass="36744">MDGSSVKHTCAYVKVEKGDRAGVECPLIEATKEQFEFRTADSCDGPPPRSPLSLLGLMAPRGHRFPHVQDKYKGRVQMPNVTSLEIRNLTPQDSGRYMAYVLSTSTDFVYQVFHLKVYEPVSPPQIVAEALSVTAGWCNVTLECRPTGPTEDLNVTWESKGLPRELEQTWTPGPAPNPWTQAVSLPLSQASGSLTCVVSNPVDQNRATSDLRDICPPGTAGVTVAADVLSIGEQHPEAQGALSSVYNPQKGEALRESFREVSSHLSMERRDAEPTPVTLKREVLLNQAGTERGCQCEGSGFSADGLMEGCELPLLASMIPATAFSTKNQCSDPPSSALDI</sequence>
<keyword evidence="4" id="KW-0325">Glycoprotein</keyword>
<protein>
    <submittedName>
        <fullName evidence="6">SLAM family member 9</fullName>
    </submittedName>
</protein>
<accession>A0A091D1K9</accession>
<feature type="domain" description="Ig-like" evidence="5">
    <location>
        <begin position="124"/>
        <end position="209"/>
    </location>
</feature>
<evidence type="ECO:0000313" key="6">
    <source>
        <dbReference type="EMBL" id="KFO24867.1"/>
    </source>
</evidence>
<dbReference type="Gene3D" id="2.60.40.10">
    <property type="entry name" value="Immunoglobulins"/>
    <property type="match status" value="2"/>
</dbReference>
<proteinExistence type="predicted"/>
<keyword evidence="3" id="KW-0472">Membrane</keyword>
<evidence type="ECO:0000256" key="3">
    <source>
        <dbReference type="ARBA" id="ARBA00023136"/>
    </source>
</evidence>
<reference evidence="6 7" key="1">
    <citation type="submission" date="2013-11" db="EMBL/GenBank/DDBJ databases">
        <title>The Damaraland mole rat (Fukomys damarensis) genome and evolution of African mole rats.</title>
        <authorList>
            <person name="Gladyshev V.N."/>
            <person name="Fang X."/>
        </authorList>
    </citation>
    <scope>NUCLEOTIDE SEQUENCE [LARGE SCALE GENOMIC DNA]</scope>
    <source>
        <tissue evidence="6">Liver</tissue>
    </source>
</reference>
<dbReference type="InterPro" id="IPR036179">
    <property type="entry name" value="Ig-like_dom_sf"/>
</dbReference>
<dbReference type="Proteomes" id="UP000028990">
    <property type="component" value="Unassembled WGS sequence"/>
</dbReference>
<dbReference type="GO" id="GO:0016020">
    <property type="term" value="C:membrane"/>
    <property type="evidence" value="ECO:0007669"/>
    <property type="project" value="UniProtKB-SubCell"/>
</dbReference>
<evidence type="ECO:0000259" key="5">
    <source>
        <dbReference type="PROSITE" id="PS50835"/>
    </source>
</evidence>
<evidence type="ECO:0000313" key="7">
    <source>
        <dbReference type="Proteomes" id="UP000028990"/>
    </source>
</evidence>
<name>A0A091D1K9_FUKDA</name>
<dbReference type="EMBL" id="KN123483">
    <property type="protein sequence ID" value="KFO24867.1"/>
    <property type="molecule type" value="Genomic_DNA"/>
</dbReference>
<gene>
    <name evidence="6" type="ORF">H920_13668</name>
</gene>
<evidence type="ECO:0000256" key="1">
    <source>
        <dbReference type="ARBA" id="ARBA00004370"/>
    </source>
</evidence>
<dbReference type="PANTHER" id="PTHR12080:SF110">
    <property type="entry name" value="IG-LIKE DOMAIN-CONTAINING PROTEIN"/>
    <property type="match status" value="1"/>
</dbReference>
<keyword evidence="7" id="KW-1185">Reference proteome</keyword>
<evidence type="ECO:0000256" key="2">
    <source>
        <dbReference type="ARBA" id="ARBA00022729"/>
    </source>
</evidence>
<dbReference type="InterPro" id="IPR013783">
    <property type="entry name" value="Ig-like_fold"/>
</dbReference>
<dbReference type="InterPro" id="IPR015631">
    <property type="entry name" value="CD2/SLAM_rcpt"/>
</dbReference>